<evidence type="ECO:0000313" key="1">
    <source>
        <dbReference type="EMBL" id="TGY90137.1"/>
    </source>
</evidence>
<accession>A0A4S2H3E9</accession>
<dbReference type="EMBL" id="SRXW01000001">
    <property type="protein sequence ID" value="TGY90137.1"/>
    <property type="molecule type" value="Genomic_DNA"/>
</dbReference>
<proteinExistence type="predicted"/>
<dbReference type="OrthoDB" id="284135at2"/>
<dbReference type="InterPro" id="IPR021322">
    <property type="entry name" value="DUF2924"/>
</dbReference>
<dbReference type="Proteomes" id="UP000308054">
    <property type="component" value="Unassembled WGS sequence"/>
</dbReference>
<protein>
    <submittedName>
        <fullName evidence="1">DUF2924 domain-containing protein</fullName>
    </submittedName>
</protein>
<gene>
    <name evidence="1" type="ORF">E5163_03135</name>
</gene>
<keyword evidence="2" id="KW-1185">Reference proteome</keyword>
<dbReference type="Pfam" id="PF11149">
    <property type="entry name" value="DUF2924"/>
    <property type="match status" value="1"/>
</dbReference>
<evidence type="ECO:0000313" key="2">
    <source>
        <dbReference type="Proteomes" id="UP000308054"/>
    </source>
</evidence>
<dbReference type="AlphaFoldDB" id="A0A4S2H3E9"/>
<reference evidence="1 2" key="1">
    <citation type="journal article" date="2017" name="Int. J. Syst. Evol. Microbiol.">
        <title>Marinicauda algicola sp. nov., isolated from a marine red alga Rhodosorus marinus.</title>
        <authorList>
            <person name="Jeong S.E."/>
            <person name="Jeon S.H."/>
            <person name="Chun B.H."/>
            <person name="Kim D.W."/>
            <person name="Jeon C.O."/>
        </authorList>
    </citation>
    <scope>NUCLEOTIDE SEQUENCE [LARGE SCALE GENOMIC DNA]</scope>
    <source>
        <strain evidence="1 2">JCM 31718</strain>
    </source>
</reference>
<dbReference type="RefSeq" id="WP_135994635.1">
    <property type="nucleotide sequence ID" value="NZ_CP071057.1"/>
</dbReference>
<organism evidence="1 2">
    <name type="scientific">Marinicauda algicola</name>
    <dbReference type="NCBI Taxonomy" id="2029849"/>
    <lineage>
        <taxon>Bacteria</taxon>
        <taxon>Pseudomonadati</taxon>
        <taxon>Pseudomonadota</taxon>
        <taxon>Alphaproteobacteria</taxon>
        <taxon>Maricaulales</taxon>
        <taxon>Maricaulaceae</taxon>
        <taxon>Marinicauda</taxon>
    </lineage>
</organism>
<name>A0A4S2H3E9_9PROT</name>
<sequence length="137" mass="15029">MRTLPSLGEIAGMDHAALSDAYSRCFGKPAPRRMSRVLLARILAYEVQVKAKGGLPAALRRRLTNIANETARKKTTGLKPGACLVREWNGISHVVDVVETGFVWKGETYRSLTAIATAITGTRWSGPRFFNLTGKKQ</sequence>
<comment type="caution">
    <text evidence="1">The sequence shown here is derived from an EMBL/GenBank/DDBJ whole genome shotgun (WGS) entry which is preliminary data.</text>
</comment>